<dbReference type="RefSeq" id="WP_055658047.1">
    <property type="nucleotide sequence ID" value="NZ_CABIXC010000013.1"/>
</dbReference>
<name>A0A174IIP2_9FIRM</name>
<proteinExistence type="predicted"/>
<dbReference type="AlphaFoldDB" id="A0A174IIP2"/>
<evidence type="ECO:0000313" key="2">
    <source>
        <dbReference type="Proteomes" id="UP000095651"/>
    </source>
</evidence>
<organism evidence="1 2">
    <name type="scientific">Hungatella hathewayi</name>
    <dbReference type="NCBI Taxonomy" id="154046"/>
    <lineage>
        <taxon>Bacteria</taxon>
        <taxon>Bacillati</taxon>
        <taxon>Bacillota</taxon>
        <taxon>Clostridia</taxon>
        <taxon>Lachnospirales</taxon>
        <taxon>Lachnospiraceae</taxon>
        <taxon>Hungatella</taxon>
    </lineage>
</organism>
<protein>
    <submittedName>
        <fullName evidence="1">Bacteriophage protein</fullName>
    </submittedName>
</protein>
<evidence type="ECO:0000313" key="1">
    <source>
        <dbReference type="EMBL" id="CUO84870.1"/>
    </source>
</evidence>
<reference evidence="1 2" key="1">
    <citation type="submission" date="2015-09" db="EMBL/GenBank/DDBJ databases">
        <authorList>
            <consortium name="Pathogen Informatics"/>
        </authorList>
    </citation>
    <scope>NUCLEOTIDE SEQUENCE [LARGE SCALE GENOMIC DNA]</scope>
    <source>
        <strain evidence="1 2">2789STDY5608850</strain>
    </source>
</reference>
<dbReference type="InterPro" id="IPR010064">
    <property type="entry name" value="HK97-gp10_tail"/>
</dbReference>
<dbReference type="EMBL" id="CYZE01000013">
    <property type="protein sequence ID" value="CUO84870.1"/>
    <property type="molecule type" value="Genomic_DNA"/>
</dbReference>
<accession>A0A174IIP2</accession>
<dbReference type="Proteomes" id="UP000095651">
    <property type="component" value="Unassembled WGS sequence"/>
</dbReference>
<sequence>MSSSNYRRNKAAIDQFRKELMAMVDDIQQIDKTVLNKAVNNGVAYAKRHTPMGKHLNPVTFTVKNGPDAGTVVSFKVSDPGVGGKLKAAWKALPAKKSKAGVEKEMINLMDYASYWNYGHRIVTKKGGPTKGFVKGTFVLEKTRGYIEKQLVMEFEKEVKAVQSKHD</sequence>
<dbReference type="Pfam" id="PF04883">
    <property type="entry name" value="HK97-gp10_like"/>
    <property type="match status" value="1"/>
</dbReference>
<gene>
    <name evidence="1" type="ORF">ERS852407_04156</name>
</gene>